<evidence type="ECO:0000256" key="1">
    <source>
        <dbReference type="ARBA" id="ARBA00000085"/>
    </source>
</evidence>
<evidence type="ECO:0000256" key="2">
    <source>
        <dbReference type="ARBA" id="ARBA00012438"/>
    </source>
</evidence>
<dbReference type="EC" id="2.7.13.3" evidence="2"/>
<accession>A0A934ND56</accession>
<evidence type="ECO:0000256" key="10">
    <source>
        <dbReference type="SAM" id="Phobius"/>
    </source>
</evidence>
<dbReference type="Gene3D" id="1.20.5.1930">
    <property type="match status" value="1"/>
</dbReference>
<keyword evidence="8" id="KW-0902">Two-component regulatory system</keyword>
<dbReference type="Proteomes" id="UP000620075">
    <property type="component" value="Unassembled WGS sequence"/>
</dbReference>
<dbReference type="InterPro" id="IPR050482">
    <property type="entry name" value="Sensor_HK_TwoCompSys"/>
</dbReference>
<keyword evidence="10" id="KW-0472">Membrane</keyword>
<feature type="region of interest" description="Disordered" evidence="9">
    <location>
        <begin position="296"/>
        <end position="317"/>
    </location>
</feature>
<dbReference type="Pfam" id="PF07730">
    <property type="entry name" value="HisKA_3"/>
    <property type="match status" value="1"/>
</dbReference>
<organism evidence="12 13">
    <name type="scientific">Candidatus Dormiibacter inghamiae</name>
    <dbReference type="NCBI Taxonomy" id="3127013"/>
    <lineage>
        <taxon>Bacteria</taxon>
        <taxon>Bacillati</taxon>
        <taxon>Candidatus Dormiibacterota</taxon>
        <taxon>Candidatus Dormibacteria</taxon>
        <taxon>Candidatus Dormibacterales</taxon>
        <taxon>Candidatus Dormibacteraceae</taxon>
        <taxon>Candidatus Dormiibacter</taxon>
    </lineage>
</organism>
<evidence type="ECO:0000256" key="9">
    <source>
        <dbReference type="SAM" id="MobiDB-lite"/>
    </source>
</evidence>
<evidence type="ECO:0000313" key="13">
    <source>
        <dbReference type="Proteomes" id="UP000620075"/>
    </source>
</evidence>
<dbReference type="PANTHER" id="PTHR24421">
    <property type="entry name" value="NITRATE/NITRITE SENSOR PROTEIN NARX-RELATED"/>
    <property type="match status" value="1"/>
</dbReference>
<keyword evidence="10" id="KW-0812">Transmembrane</keyword>
<dbReference type="AlphaFoldDB" id="A0A934ND56"/>
<evidence type="ECO:0000256" key="8">
    <source>
        <dbReference type="ARBA" id="ARBA00023012"/>
    </source>
</evidence>
<dbReference type="InterPro" id="IPR005467">
    <property type="entry name" value="His_kinase_dom"/>
</dbReference>
<evidence type="ECO:0000256" key="3">
    <source>
        <dbReference type="ARBA" id="ARBA00022553"/>
    </source>
</evidence>
<dbReference type="Pfam" id="PF02518">
    <property type="entry name" value="HATPase_c"/>
    <property type="match status" value="1"/>
</dbReference>
<dbReference type="SUPFAM" id="SSF55874">
    <property type="entry name" value="ATPase domain of HSP90 chaperone/DNA topoisomerase II/histidine kinase"/>
    <property type="match status" value="1"/>
</dbReference>
<comment type="catalytic activity">
    <reaction evidence="1">
        <text>ATP + protein L-histidine = ADP + protein N-phospho-L-histidine.</text>
        <dbReference type="EC" id="2.7.13.3"/>
    </reaction>
</comment>
<keyword evidence="6 12" id="KW-0418">Kinase</keyword>
<dbReference type="Gene3D" id="3.30.565.10">
    <property type="entry name" value="Histidine kinase-like ATPase, C-terminal domain"/>
    <property type="match status" value="1"/>
</dbReference>
<evidence type="ECO:0000259" key="11">
    <source>
        <dbReference type="PROSITE" id="PS50109"/>
    </source>
</evidence>
<evidence type="ECO:0000256" key="6">
    <source>
        <dbReference type="ARBA" id="ARBA00022777"/>
    </source>
</evidence>
<feature type="transmembrane region" description="Helical" evidence="10">
    <location>
        <begin position="77"/>
        <end position="98"/>
    </location>
</feature>
<dbReference type="GO" id="GO:0000155">
    <property type="term" value="F:phosphorelay sensor kinase activity"/>
    <property type="evidence" value="ECO:0007669"/>
    <property type="project" value="InterPro"/>
</dbReference>
<sequence length="352" mass="37024">MGPTHLGRPLDAFAISLVVVAAAGGALARRWPVPALATSLFCTLTYYWLGYPTDSSYFVGLWVTAYLSGTAGARLRFLLFAAAIVTLFPAGALLRRPVDRTSELFIALGAVACLAAGQAAAEWRARADSRAEETREAEALRRIAEERLRIARDLHDVVSHSIAMINVQAGVAVHVMDQRPQEARTALLAIRAASGDALRDLRGILGLLRQTDEAEPLAPAVGLHQLSSLVESVRRAGVQVELSLDAEPGALPASVDLTAYRIIQEALTNVVRHAPGAGASVTVRRHPEAVTVRVKDDGGSTLGSAADGRQGAGHGLSGMRERVRAVGGSLETGRLAGGGFEVSAWLPIGAAE</sequence>
<evidence type="ECO:0000313" key="12">
    <source>
        <dbReference type="EMBL" id="MBJ7604206.1"/>
    </source>
</evidence>
<keyword evidence="7" id="KW-0067">ATP-binding</keyword>
<evidence type="ECO:0000256" key="7">
    <source>
        <dbReference type="ARBA" id="ARBA00022840"/>
    </source>
</evidence>
<evidence type="ECO:0000256" key="4">
    <source>
        <dbReference type="ARBA" id="ARBA00022679"/>
    </source>
</evidence>
<dbReference type="InterPro" id="IPR003594">
    <property type="entry name" value="HATPase_dom"/>
</dbReference>
<dbReference type="GO" id="GO:0016020">
    <property type="term" value="C:membrane"/>
    <property type="evidence" value="ECO:0007669"/>
    <property type="project" value="InterPro"/>
</dbReference>
<dbReference type="GO" id="GO:0046983">
    <property type="term" value="F:protein dimerization activity"/>
    <property type="evidence" value="ECO:0007669"/>
    <property type="project" value="InterPro"/>
</dbReference>
<keyword evidence="10" id="KW-1133">Transmembrane helix</keyword>
<reference evidence="12 13" key="1">
    <citation type="submission" date="2020-10" db="EMBL/GenBank/DDBJ databases">
        <title>Ca. Dormibacterota MAGs.</title>
        <authorList>
            <person name="Montgomery K."/>
        </authorList>
    </citation>
    <scope>NUCLEOTIDE SEQUENCE [LARGE SCALE GENOMIC DNA]</scope>
    <source>
        <strain evidence="12">SC8811_S16_3</strain>
    </source>
</reference>
<feature type="transmembrane region" description="Helical" evidence="10">
    <location>
        <begin position="104"/>
        <end position="121"/>
    </location>
</feature>
<keyword evidence="3" id="KW-0597">Phosphoprotein</keyword>
<dbReference type="InterPro" id="IPR036890">
    <property type="entry name" value="HATPase_C_sf"/>
</dbReference>
<dbReference type="CDD" id="cd16917">
    <property type="entry name" value="HATPase_UhpB-NarQ-NarX-like"/>
    <property type="match status" value="1"/>
</dbReference>
<keyword evidence="5" id="KW-0547">Nucleotide-binding</keyword>
<dbReference type="EMBL" id="JAEKNQ010000054">
    <property type="protein sequence ID" value="MBJ7604206.1"/>
    <property type="molecule type" value="Genomic_DNA"/>
</dbReference>
<dbReference type="RefSeq" id="WP_338181452.1">
    <property type="nucleotide sequence ID" value="NZ_JAEKNQ010000054.1"/>
</dbReference>
<keyword evidence="4" id="KW-0808">Transferase</keyword>
<dbReference type="PROSITE" id="PS50109">
    <property type="entry name" value="HIS_KIN"/>
    <property type="match status" value="1"/>
</dbReference>
<dbReference type="PANTHER" id="PTHR24421:SF10">
    <property type="entry name" value="NITRATE_NITRITE SENSOR PROTEIN NARQ"/>
    <property type="match status" value="1"/>
</dbReference>
<feature type="domain" description="Histidine kinase" evidence="11">
    <location>
        <begin position="261"/>
        <end position="350"/>
    </location>
</feature>
<comment type="caution">
    <text evidence="12">The sequence shown here is derived from an EMBL/GenBank/DDBJ whole genome shotgun (WGS) entry which is preliminary data.</text>
</comment>
<protein>
    <recommendedName>
        <fullName evidence="2">histidine kinase</fullName>
        <ecNumber evidence="2">2.7.13.3</ecNumber>
    </recommendedName>
</protein>
<dbReference type="GO" id="GO:0005524">
    <property type="term" value="F:ATP binding"/>
    <property type="evidence" value="ECO:0007669"/>
    <property type="project" value="UniProtKB-KW"/>
</dbReference>
<gene>
    <name evidence="12" type="ORF">JF888_13595</name>
</gene>
<name>A0A934ND56_9BACT</name>
<dbReference type="InterPro" id="IPR011712">
    <property type="entry name" value="Sig_transdc_His_kin_sub3_dim/P"/>
</dbReference>
<evidence type="ECO:0000256" key="5">
    <source>
        <dbReference type="ARBA" id="ARBA00022741"/>
    </source>
</evidence>
<proteinExistence type="predicted"/>